<feature type="domain" description="3-hydroxyacyl-CoA dehydrogenase NAD binding" evidence="15">
    <location>
        <begin position="330"/>
        <end position="509"/>
    </location>
</feature>
<sequence>MADYKNFTVDVDADGIALVTWDMPDKSMNVFTQEVMDEIDAIVDQVVADEAVKGAVFTSGKKDSFSGGADLTMLRGIFDTIRDAKARDPKKAAELVFEAAGRMNWLWRKLETCGKPWVSAINGTCMGGAFELSLACHARVVADSDAVKMALPEVKVGIFPGAGGTQRVPRLTDTQSAMQMMTSGQTLSPAKALKMGLVTAVVPAKKLVDEAKKLIRDGLEPVQPWDKKGFKLPGGPVYSAAGANLFPPAIAHLRKQTYGNYPAATAILKCIYEGLLVPFDTALRIEQRYFAEILQTTEAGMMIRSLFVSLQELNKGARRPEGVKPTKFKKVGVLGAGFMGAGIAFVTAKAGIPVVLVDRDQEAADKGKAHSASLMDGLIKKGRATAEDKEKLLSLITATPDYAELDGADLVIEAVFEDSEVKRGVTEKAEAVLKSTGIFASNTSTIPITGLAKNSARPKNFIGIHFFSPVDKMMLVEIIMGKKTGDKALATAIDYVRAIRKTPIVVNDTRGFYVNRCVLRYMSEAYNMLIEGVPPAMVENAAKMAGMPVGPLALNDETAVDLSQKILKQTIRDMGEKAVDMRHVELIDAMVDTHGRLGRKNGKGFYDYPAKPAKKHLWPGLKDLYPQQKPEKVDVEELKQRFLVTIALEAARVMEEGIVTDPREADVGSILAFGFAPYTGGALSYIDGMGVAEFVDLAKKLQKKYGKQFKAPKGLVDMAEKGETFYQRYGARAEEKQAA</sequence>
<dbReference type="InterPro" id="IPR029045">
    <property type="entry name" value="ClpP/crotonase-like_dom_sf"/>
</dbReference>
<evidence type="ECO:0000259" key="14">
    <source>
        <dbReference type="Pfam" id="PF00725"/>
    </source>
</evidence>
<comment type="caution">
    <text evidence="16">The sequence shown here is derived from an EMBL/GenBank/DDBJ whole genome shotgun (WGS) entry which is preliminary data.</text>
</comment>
<dbReference type="InterPro" id="IPR036291">
    <property type="entry name" value="NAD(P)-bd_dom_sf"/>
</dbReference>
<dbReference type="Pfam" id="PF00378">
    <property type="entry name" value="ECH_1"/>
    <property type="match status" value="1"/>
</dbReference>
<dbReference type="InterPro" id="IPR008927">
    <property type="entry name" value="6-PGluconate_DH-like_C_sf"/>
</dbReference>
<keyword evidence="9" id="KW-0443">Lipid metabolism</keyword>
<comment type="similarity">
    <text evidence="3">In the N-terminal section; belongs to the enoyl-CoA hydratase/isomerase family.</text>
</comment>
<dbReference type="EMBL" id="PDVP01000015">
    <property type="protein sequence ID" value="PHP65492.1"/>
    <property type="molecule type" value="Genomic_DNA"/>
</dbReference>
<dbReference type="InterPro" id="IPR018376">
    <property type="entry name" value="Enoyl-CoA_hyd/isom_CS"/>
</dbReference>
<dbReference type="PROSITE" id="PS00166">
    <property type="entry name" value="ENOYL_COA_HYDRATASE"/>
    <property type="match status" value="1"/>
</dbReference>
<dbReference type="Pfam" id="PF02737">
    <property type="entry name" value="3HCDH_N"/>
    <property type="match status" value="1"/>
</dbReference>
<evidence type="ECO:0000256" key="12">
    <source>
        <dbReference type="ARBA" id="ARBA00049556"/>
    </source>
</evidence>
<dbReference type="Gene3D" id="1.10.1040.50">
    <property type="match status" value="1"/>
</dbReference>
<keyword evidence="8" id="KW-0520">NAD</keyword>
<dbReference type="GO" id="GO:0070403">
    <property type="term" value="F:NAD+ binding"/>
    <property type="evidence" value="ECO:0007669"/>
    <property type="project" value="InterPro"/>
</dbReference>
<evidence type="ECO:0000256" key="4">
    <source>
        <dbReference type="ARBA" id="ARBA00012076"/>
    </source>
</evidence>
<dbReference type="InterPro" id="IPR006176">
    <property type="entry name" value="3-OHacyl-CoA_DH_NAD-bd"/>
</dbReference>
<accession>A0A2G1QJ04</accession>
<dbReference type="Gene3D" id="3.40.50.720">
    <property type="entry name" value="NAD(P)-binding Rossmann-like Domain"/>
    <property type="match status" value="1"/>
</dbReference>
<dbReference type="CDD" id="cd06558">
    <property type="entry name" value="crotonase-like"/>
    <property type="match status" value="1"/>
</dbReference>
<evidence type="ECO:0000256" key="8">
    <source>
        <dbReference type="ARBA" id="ARBA00023027"/>
    </source>
</evidence>
<gene>
    <name evidence="16" type="ORF">CSC94_19270</name>
</gene>
<comment type="catalytic activity">
    <reaction evidence="12">
        <text>a (3S)-3-hydroxyacyl-CoA + NAD(+) = a 3-oxoacyl-CoA + NADH + H(+)</text>
        <dbReference type="Rhea" id="RHEA:22432"/>
        <dbReference type="ChEBI" id="CHEBI:15378"/>
        <dbReference type="ChEBI" id="CHEBI:57318"/>
        <dbReference type="ChEBI" id="CHEBI:57540"/>
        <dbReference type="ChEBI" id="CHEBI:57945"/>
        <dbReference type="ChEBI" id="CHEBI:90726"/>
        <dbReference type="EC" id="1.1.1.35"/>
    </reaction>
</comment>
<keyword evidence="7" id="KW-0560">Oxidoreductase</keyword>
<evidence type="ECO:0000256" key="5">
    <source>
        <dbReference type="ARBA" id="ARBA00022832"/>
    </source>
</evidence>
<dbReference type="EC" id="4.2.1.17" evidence="4"/>
<keyword evidence="5" id="KW-0276">Fatty acid metabolism</keyword>
<feature type="domain" description="3-hydroxyacyl-CoA dehydrogenase C-terminal" evidence="14">
    <location>
        <begin position="511"/>
        <end position="608"/>
    </location>
</feature>
<dbReference type="PANTHER" id="PTHR43612">
    <property type="entry name" value="TRIFUNCTIONAL ENZYME SUBUNIT ALPHA"/>
    <property type="match status" value="1"/>
</dbReference>
<evidence type="ECO:0000256" key="6">
    <source>
        <dbReference type="ARBA" id="ARBA00022963"/>
    </source>
</evidence>
<evidence type="ECO:0000313" key="17">
    <source>
        <dbReference type="Proteomes" id="UP000221168"/>
    </source>
</evidence>
<dbReference type="SUPFAM" id="SSF48179">
    <property type="entry name" value="6-phosphogluconate dehydrogenase C-terminal domain-like"/>
    <property type="match status" value="2"/>
</dbReference>
<dbReference type="InterPro" id="IPR006108">
    <property type="entry name" value="3HC_DH_C"/>
</dbReference>
<dbReference type="FunFam" id="3.40.50.720:FF:000009">
    <property type="entry name" value="Fatty oxidation complex, alpha subunit"/>
    <property type="match status" value="1"/>
</dbReference>
<keyword evidence="17" id="KW-1185">Reference proteome</keyword>
<evidence type="ECO:0000256" key="9">
    <source>
        <dbReference type="ARBA" id="ARBA00023098"/>
    </source>
</evidence>
<dbReference type="InterPro" id="IPR001753">
    <property type="entry name" value="Enoyl-CoA_hydra/iso"/>
</dbReference>
<evidence type="ECO:0000256" key="1">
    <source>
        <dbReference type="ARBA" id="ARBA00005005"/>
    </source>
</evidence>
<dbReference type="SUPFAM" id="SSF51735">
    <property type="entry name" value="NAD(P)-binding Rossmann-fold domains"/>
    <property type="match status" value="1"/>
</dbReference>
<dbReference type="SUPFAM" id="SSF52096">
    <property type="entry name" value="ClpP/crotonase"/>
    <property type="match status" value="1"/>
</dbReference>
<evidence type="ECO:0000256" key="10">
    <source>
        <dbReference type="ARBA" id="ARBA00023239"/>
    </source>
</evidence>
<dbReference type="RefSeq" id="WP_099308005.1">
    <property type="nucleotide sequence ID" value="NZ_PDVP01000015.1"/>
</dbReference>
<reference evidence="16 17" key="1">
    <citation type="submission" date="2017-10" db="EMBL/GenBank/DDBJ databases">
        <title>Sedimentibacterium mangrovi gen. nov., sp. nov., a novel member of family Phyllobacteriacea isolated from mangrove sediment.</title>
        <authorList>
            <person name="Liao H."/>
            <person name="Tian Y."/>
        </authorList>
    </citation>
    <scope>NUCLEOTIDE SEQUENCE [LARGE SCALE GENOMIC DNA]</scope>
    <source>
        <strain evidence="16 17">X9-2-2</strain>
    </source>
</reference>
<evidence type="ECO:0000256" key="3">
    <source>
        <dbReference type="ARBA" id="ARBA00008750"/>
    </source>
</evidence>
<dbReference type="GO" id="GO:0004300">
    <property type="term" value="F:enoyl-CoA hydratase activity"/>
    <property type="evidence" value="ECO:0007669"/>
    <property type="project" value="UniProtKB-EC"/>
</dbReference>
<dbReference type="PANTHER" id="PTHR43612:SF3">
    <property type="entry name" value="TRIFUNCTIONAL ENZYME SUBUNIT ALPHA, MITOCHONDRIAL"/>
    <property type="match status" value="1"/>
</dbReference>
<keyword evidence="10" id="KW-0456">Lyase</keyword>
<keyword evidence="11" id="KW-0511">Multifunctional enzyme</keyword>
<keyword evidence="6" id="KW-0442">Lipid degradation</keyword>
<evidence type="ECO:0000259" key="15">
    <source>
        <dbReference type="Pfam" id="PF02737"/>
    </source>
</evidence>
<dbReference type="Pfam" id="PF00725">
    <property type="entry name" value="3HCDH"/>
    <property type="match status" value="1"/>
</dbReference>
<organism evidence="16 17">
    <name type="scientific">Zhengella mangrovi</name>
    <dbReference type="NCBI Taxonomy" id="1982044"/>
    <lineage>
        <taxon>Bacteria</taxon>
        <taxon>Pseudomonadati</taxon>
        <taxon>Pseudomonadota</taxon>
        <taxon>Alphaproteobacteria</taxon>
        <taxon>Hyphomicrobiales</taxon>
        <taxon>Notoacmeibacteraceae</taxon>
        <taxon>Zhengella</taxon>
    </lineage>
</organism>
<dbReference type="InterPro" id="IPR050136">
    <property type="entry name" value="FA_oxidation_alpha_subunit"/>
</dbReference>
<evidence type="ECO:0000256" key="7">
    <source>
        <dbReference type="ARBA" id="ARBA00023002"/>
    </source>
</evidence>
<dbReference type="Gene3D" id="3.90.226.10">
    <property type="entry name" value="2-enoyl-CoA Hydratase, Chain A, domain 1"/>
    <property type="match status" value="1"/>
</dbReference>
<dbReference type="UniPathway" id="UPA00659"/>
<evidence type="ECO:0000256" key="11">
    <source>
        <dbReference type="ARBA" id="ARBA00023268"/>
    </source>
</evidence>
<dbReference type="GO" id="GO:0016509">
    <property type="term" value="F:long-chain (3S)-3-hydroxyacyl-CoA dehydrogenase (NAD+) activity"/>
    <property type="evidence" value="ECO:0007669"/>
    <property type="project" value="TreeGrafter"/>
</dbReference>
<evidence type="ECO:0000256" key="13">
    <source>
        <dbReference type="RuleBase" id="RU003707"/>
    </source>
</evidence>
<evidence type="ECO:0000256" key="2">
    <source>
        <dbReference type="ARBA" id="ARBA00007005"/>
    </source>
</evidence>
<dbReference type="AlphaFoldDB" id="A0A2G1QJ04"/>
<comment type="similarity">
    <text evidence="2">In the central section; belongs to the 3-hydroxyacyl-CoA dehydrogenase family.</text>
</comment>
<comment type="similarity">
    <text evidence="13">Belongs to the enoyl-CoA hydratase/isomerase family.</text>
</comment>
<dbReference type="GO" id="GO:0006635">
    <property type="term" value="P:fatty acid beta-oxidation"/>
    <property type="evidence" value="ECO:0007669"/>
    <property type="project" value="UniProtKB-UniPathway"/>
</dbReference>
<protein>
    <recommendedName>
        <fullName evidence="4">enoyl-CoA hydratase</fullName>
        <ecNumber evidence="4">4.2.1.17</ecNumber>
    </recommendedName>
</protein>
<name>A0A2G1QJ04_9HYPH</name>
<proteinExistence type="inferred from homology"/>
<evidence type="ECO:0000313" key="16">
    <source>
        <dbReference type="EMBL" id="PHP65492.1"/>
    </source>
</evidence>
<dbReference type="OrthoDB" id="9771883at2"/>
<comment type="pathway">
    <text evidence="1">Lipid metabolism; fatty acid beta-oxidation.</text>
</comment>
<dbReference type="Proteomes" id="UP000221168">
    <property type="component" value="Unassembled WGS sequence"/>
</dbReference>